<name>A0A9K3DDK0_9EUKA</name>
<dbReference type="Proteomes" id="UP000265618">
    <property type="component" value="Unassembled WGS sequence"/>
</dbReference>
<dbReference type="EMBL" id="BDIP01008708">
    <property type="protein sequence ID" value="GIQ91973.1"/>
    <property type="molecule type" value="Genomic_DNA"/>
</dbReference>
<organism evidence="1 2">
    <name type="scientific">Kipferlia bialata</name>
    <dbReference type="NCBI Taxonomy" id="797122"/>
    <lineage>
        <taxon>Eukaryota</taxon>
        <taxon>Metamonada</taxon>
        <taxon>Carpediemonas-like organisms</taxon>
        <taxon>Kipferlia</taxon>
    </lineage>
</organism>
<reference evidence="1 2" key="1">
    <citation type="journal article" date="2018" name="PLoS ONE">
        <title>The draft genome of Kipferlia bialata reveals reductive genome evolution in fornicate parasites.</title>
        <authorList>
            <person name="Tanifuji G."/>
            <person name="Takabayashi S."/>
            <person name="Kume K."/>
            <person name="Takagi M."/>
            <person name="Nakayama T."/>
            <person name="Kamikawa R."/>
            <person name="Inagaki Y."/>
            <person name="Hashimoto T."/>
        </authorList>
    </citation>
    <scope>NUCLEOTIDE SEQUENCE [LARGE SCALE GENOMIC DNA]</scope>
    <source>
        <strain evidence="1">NY0173</strain>
    </source>
</reference>
<evidence type="ECO:0000313" key="1">
    <source>
        <dbReference type="EMBL" id="GIQ91973.1"/>
    </source>
</evidence>
<evidence type="ECO:0000313" key="2">
    <source>
        <dbReference type="Proteomes" id="UP000265618"/>
    </source>
</evidence>
<feature type="non-terminal residue" evidence="1">
    <location>
        <position position="1"/>
    </location>
</feature>
<protein>
    <submittedName>
        <fullName evidence="1">Uncharacterized protein</fullName>
    </submittedName>
</protein>
<comment type="caution">
    <text evidence="1">The sequence shown here is derived from an EMBL/GenBank/DDBJ whole genome shotgun (WGS) entry which is preliminary data.</text>
</comment>
<keyword evidence="2" id="KW-1185">Reference proteome</keyword>
<sequence length="36" mass="4143">MAFTAYCEDLELDLPSKLRCIVNVGPQRVLFLCDRL</sequence>
<proteinExistence type="predicted"/>
<dbReference type="AlphaFoldDB" id="A0A9K3DDK0"/>
<gene>
    <name evidence="1" type="ORF">KIPB_015482</name>
</gene>
<accession>A0A9K3DDK0</accession>